<dbReference type="PANTHER" id="PTHR48109">
    <property type="entry name" value="DIHYDROOROTATE DEHYDROGENASE (QUINONE), MITOCHONDRIAL-RELATED"/>
    <property type="match status" value="1"/>
</dbReference>
<dbReference type="EMBL" id="JH711573">
    <property type="protein sequence ID" value="EIW86356.1"/>
    <property type="molecule type" value="Genomic_DNA"/>
</dbReference>
<dbReference type="GO" id="GO:0006221">
    <property type="term" value="P:pyrimidine nucleotide biosynthetic process"/>
    <property type="evidence" value="ECO:0007669"/>
    <property type="project" value="UniProtKB-KW"/>
</dbReference>
<gene>
    <name evidence="9" type="ORF">CONPUDRAFT_148446</name>
</gene>
<dbReference type="InterPro" id="IPR050074">
    <property type="entry name" value="DHO_dehydrogenase"/>
</dbReference>
<evidence type="ECO:0000256" key="3">
    <source>
        <dbReference type="ARBA" id="ARBA00022630"/>
    </source>
</evidence>
<dbReference type="AlphaFoldDB" id="A0A5M3N4X9"/>
<comment type="cofactor">
    <cofactor evidence="1">
        <name>FMN</name>
        <dbReference type="ChEBI" id="CHEBI:58210"/>
    </cofactor>
</comment>
<dbReference type="GO" id="GO:0006207">
    <property type="term" value="P:'de novo' pyrimidine nucleobase biosynthetic process"/>
    <property type="evidence" value="ECO:0007669"/>
    <property type="project" value="TreeGrafter"/>
</dbReference>
<dbReference type="GO" id="GO:0005737">
    <property type="term" value="C:cytoplasm"/>
    <property type="evidence" value="ECO:0007669"/>
    <property type="project" value="InterPro"/>
</dbReference>
<dbReference type="Pfam" id="PF01180">
    <property type="entry name" value="DHO_dh"/>
    <property type="match status" value="1"/>
</dbReference>
<dbReference type="Gene3D" id="3.20.20.70">
    <property type="entry name" value="Aldolase class I"/>
    <property type="match status" value="1"/>
</dbReference>
<dbReference type="Gene3D" id="2.30.26.10">
    <property type="entry name" value="Dihydroorotate Dehydrogenase A, chain A, domain 2"/>
    <property type="match status" value="1"/>
</dbReference>
<feature type="compositionally biased region" description="Polar residues" evidence="7">
    <location>
        <begin position="249"/>
        <end position="261"/>
    </location>
</feature>
<keyword evidence="4" id="KW-0288">FMN</keyword>
<keyword evidence="10" id="KW-1185">Reference proteome</keyword>
<evidence type="ECO:0000313" key="10">
    <source>
        <dbReference type="Proteomes" id="UP000053558"/>
    </source>
</evidence>
<evidence type="ECO:0000256" key="7">
    <source>
        <dbReference type="SAM" id="MobiDB-lite"/>
    </source>
</evidence>
<accession>A0A5M3N4X9</accession>
<sequence>MVKLRTIELDPPLLNAACVWASDLAQLTALYDCPHTGGVTTRTATLGGFVEDGTHGVVFHREHRTTLNTYGYSPHPLRAYLAWTRVLLARPPPPSCAPRKPVVVSVAASAPDELGEALGVIGEFLRAELGSAGERNVERVGVEVNVGCPNIREGDAADSHPGGALGGEVGALEAFLRVVADFFRSDGEVALGVKLPPYTRADDVRAVVRALERVAGGGVCPVAWLVCTNTVGNAVLFGEETCPPRADGSSATNTNTFSPSPDETAAAPPRSGPGGLGGAAIHALALGNVVAFRAALDASSVQSVRDVVVVGAGGVDGPEARRRMVSAGAGAVECASVLGWEGVGAFARIGG</sequence>
<dbReference type="Proteomes" id="UP000053558">
    <property type="component" value="Unassembled WGS sequence"/>
</dbReference>
<dbReference type="PANTHER" id="PTHR48109:SF1">
    <property type="entry name" value="DIHYDROOROTATE DEHYDROGENASE (FUMARATE)"/>
    <property type="match status" value="1"/>
</dbReference>
<dbReference type="GO" id="GO:0004152">
    <property type="term" value="F:dihydroorotate dehydrogenase activity"/>
    <property type="evidence" value="ECO:0007669"/>
    <property type="project" value="TreeGrafter"/>
</dbReference>
<evidence type="ECO:0000256" key="5">
    <source>
        <dbReference type="ARBA" id="ARBA00022975"/>
    </source>
</evidence>
<evidence type="ECO:0000313" key="9">
    <source>
        <dbReference type="EMBL" id="EIW86356.1"/>
    </source>
</evidence>
<dbReference type="OMA" id="GDGYRRM"/>
<dbReference type="SUPFAM" id="SSF51395">
    <property type="entry name" value="FMN-linked oxidoreductases"/>
    <property type="match status" value="1"/>
</dbReference>
<evidence type="ECO:0000256" key="4">
    <source>
        <dbReference type="ARBA" id="ARBA00022643"/>
    </source>
</evidence>
<dbReference type="InterPro" id="IPR023359">
    <property type="entry name" value="Dihydro_DH_chainA_dom2"/>
</dbReference>
<dbReference type="OrthoDB" id="14784at2759"/>
<dbReference type="InterPro" id="IPR005720">
    <property type="entry name" value="Dihydroorotate_DH_cat"/>
</dbReference>
<reference evidence="10" key="1">
    <citation type="journal article" date="2012" name="Science">
        <title>The Paleozoic origin of enzymatic lignin decomposition reconstructed from 31 fungal genomes.</title>
        <authorList>
            <person name="Floudas D."/>
            <person name="Binder M."/>
            <person name="Riley R."/>
            <person name="Barry K."/>
            <person name="Blanchette R.A."/>
            <person name="Henrissat B."/>
            <person name="Martinez A.T."/>
            <person name="Otillar R."/>
            <person name="Spatafora J.W."/>
            <person name="Yadav J.S."/>
            <person name="Aerts A."/>
            <person name="Benoit I."/>
            <person name="Boyd A."/>
            <person name="Carlson A."/>
            <person name="Copeland A."/>
            <person name="Coutinho P.M."/>
            <person name="de Vries R.P."/>
            <person name="Ferreira P."/>
            <person name="Findley K."/>
            <person name="Foster B."/>
            <person name="Gaskell J."/>
            <person name="Glotzer D."/>
            <person name="Gorecki P."/>
            <person name="Heitman J."/>
            <person name="Hesse C."/>
            <person name="Hori C."/>
            <person name="Igarashi K."/>
            <person name="Jurgens J.A."/>
            <person name="Kallen N."/>
            <person name="Kersten P."/>
            <person name="Kohler A."/>
            <person name="Kuees U."/>
            <person name="Kumar T.K.A."/>
            <person name="Kuo A."/>
            <person name="LaButti K."/>
            <person name="Larrondo L.F."/>
            <person name="Lindquist E."/>
            <person name="Ling A."/>
            <person name="Lombard V."/>
            <person name="Lucas S."/>
            <person name="Lundell T."/>
            <person name="Martin R."/>
            <person name="McLaughlin D.J."/>
            <person name="Morgenstern I."/>
            <person name="Morin E."/>
            <person name="Murat C."/>
            <person name="Nagy L.G."/>
            <person name="Nolan M."/>
            <person name="Ohm R.A."/>
            <person name="Patyshakuliyeva A."/>
            <person name="Rokas A."/>
            <person name="Ruiz-Duenas F.J."/>
            <person name="Sabat G."/>
            <person name="Salamov A."/>
            <person name="Samejima M."/>
            <person name="Schmutz J."/>
            <person name="Slot J.C."/>
            <person name="St John F."/>
            <person name="Stenlid J."/>
            <person name="Sun H."/>
            <person name="Sun S."/>
            <person name="Syed K."/>
            <person name="Tsang A."/>
            <person name="Wiebenga A."/>
            <person name="Young D."/>
            <person name="Pisabarro A."/>
            <person name="Eastwood D.C."/>
            <person name="Martin F."/>
            <person name="Cullen D."/>
            <person name="Grigoriev I.V."/>
            <person name="Hibbett D.S."/>
        </authorList>
    </citation>
    <scope>NUCLEOTIDE SEQUENCE [LARGE SCALE GENOMIC DNA]</scope>
    <source>
        <strain evidence="10">RWD-64-598 SS2</strain>
    </source>
</reference>
<dbReference type="GeneID" id="19202512"/>
<dbReference type="RefSeq" id="XP_007763191.1">
    <property type="nucleotide sequence ID" value="XM_007765001.1"/>
</dbReference>
<dbReference type="InterPro" id="IPR013785">
    <property type="entry name" value="Aldolase_TIM"/>
</dbReference>
<dbReference type="KEGG" id="cput:CONPUDRAFT_148446"/>
<feature type="region of interest" description="Disordered" evidence="7">
    <location>
        <begin position="244"/>
        <end position="274"/>
    </location>
</feature>
<evidence type="ECO:0000256" key="1">
    <source>
        <dbReference type="ARBA" id="ARBA00001917"/>
    </source>
</evidence>
<evidence type="ECO:0000256" key="2">
    <source>
        <dbReference type="ARBA" id="ARBA00004725"/>
    </source>
</evidence>
<evidence type="ECO:0000256" key="6">
    <source>
        <dbReference type="ARBA" id="ARBA00023002"/>
    </source>
</evidence>
<keyword evidence="3" id="KW-0285">Flavoprotein</keyword>
<organism evidence="9 10">
    <name type="scientific">Coniophora puteana (strain RWD-64-598)</name>
    <name type="common">Brown rot fungus</name>
    <dbReference type="NCBI Taxonomy" id="741705"/>
    <lineage>
        <taxon>Eukaryota</taxon>
        <taxon>Fungi</taxon>
        <taxon>Dikarya</taxon>
        <taxon>Basidiomycota</taxon>
        <taxon>Agaricomycotina</taxon>
        <taxon>Agaricomycetes</taxon>
        <taxon>Agaricomycetidae</taxon>
        <taxon>Boletales</taxon>
        <taxon>Coniophorineae</taxon>
        <taxon>Coniophoraceae</taxon>
        <taxon>Coniophora</taxon>
    </lineage>
</organism>
<comment type="pathway">
    <text evidence="2">Pyrimidine metabolism; UMP biosynthesis via de novo pathway.</text>
</comment>
<protein>
    <submittedName>
        <fullName evidence="9">FMN-linked oxidoreductase</fullName>
    </submittedName>
</protein>
<comment type="caution">
    <text evidence="9">The sequence shown here is derived from an EMBL/GenBank/DDBJ whole genome shotgun (WGS) entry which is preliminary data.</text>
</comment>
<feature type="domain" description="Dihydroorotate dehydrogenase catalytic" evidence="8">
    <location>
        <begin position="7"/>
        <end position="349"/>
    </location>
</feature>
<keyword evidence="5" id="KW-0665">Pyrimidine biosynthesis</keyword>
<name>A0A5M3N4X9_CONPW</name>
<evidence type="ECO:0000259" key="8">
    <source>
        <dbReference type="Pfam" id="PF01180"/>
    </source>
</evidence>
<keyword evidence="6" id="KW-0560">Oxidoreductase</keyword>
<proteinExistence type="predicted"/>